<dbReference type="InterPro" id="IPR001387">
    <property type="entry name" value="Cro/C1-type_HTH"/>
</dbReference>
<feature type="compositionally biased region" description="Low complexity" evidence="1">
    <location>
        <begin position="15"/>
        <end position="26"/>
    </location>
</feature>
<dbReference type="SUPFAM" id="SSF47413">
    <property type="entry name" value="lambda repressor-like DNA-binding domains"/>
    <property type="match status" value="1"/>
</dbReference>
<evidence type="ECO:0000313" key="5">
    <source>
        <dbReference type="Proteomes" id="UP000092668"/>
    </source>
</evidence>
<gene>
    <name evidence="3" type="ORF">ACT18_18915</name>
    <name evidence="4" type="ORF">BST28_19310</name>
    <name evidence="2" type="ORF">GWR20_15290</name>
</gene>
<organism evidence="3 5">
    <name type="scientific">Mycolicibacter kumamotonensis</name>
    <dbReference type="NCBI Taxonomy" id="354243"/>
    <lineage>
        <taxon>Bacteria</taxon>
        <taxon>Bacillati</taxon>
        <taxon>Actinomycetota</taxon>
        <taxon>Actinomycetes</taxon>
        <taxon>Mycobacteriales</taxon>
        <taxon>Mycobacteriaceae</taxon>
        <taxon>Mycolicibacter</taxon>
    </lineage>
</organism>
<dbReference type="Proteomes" id="UP000466523">
    <property type="component" value="Unassembled WGS sequence"/>
</dbReference>
<protein>
    <submittedName>
        <fullName evidence="2 4">Transcriptional regulator</fullName>
    </submittedName>
</protein>
<evidence type="ECO:0000313" key="3">
    <source>
        <dbReference type="EMBL" id="OBY30218.1"/>
    </source>
</evidence>
<dbReference type="RefSeq" id="WP_019738946.1">
    <property type="nucleotide sequence ID" value="NZ_JAACYR010000053.1"/>
</dbReference>
<dbReference type="EMBL" id="LFOE01000036">
    <property type="protein sequence ID" value="OBY30218.1"/>
    <property type="molecule type" value="Genomic_DNA"/>
</dbReference>
<comment type="caution">
    <text evidence="3">The sequence shown here is derived from an EMBL/GenBank/DDBJ whole genome shotgun (WGS) entry which is preliminary data.</text>
</comment>
<feature type="region of interest" description="Disordered" evidence="1">
    <location>
        <begin position="1"/>
        <end position="31"/>
    </location>
</feature>
<name>A0A1B8SBU1_9MYCO</name>
<dbReference type="EMBL" id="JAACYR010000053">
    <property type="protein sequence ID" value="NDJ90503.1"/>
    <property type="molecule type" value="Genomic_DNA"/>
</dbReference>
<evidence type="ECO:0000256" key="1">
    <source>
        <dbReference type="SAM" id="MobiDB-lite"/>
    </source>
</evidence>
<dbReference type="PATRIC" id="fig|354243.3.peg.3912"/>
<reference evidence="4 6" key="2">
    <citation type="submission" date="2017-02" db="EMBL/GenBank/DDBJ databases">
        <title>The new phylogeny of genus Mycobacterium.</title>
        <authorList>
            <person name="Tortoli E."/>
            <person name="Trovato A."/>
            <person name="Cirillo D.M."/>
        </authorList>
    </citation>
    <scope>NUCLEOTIDE SEQUENCE [LARGE SCALE GENOMIC DNA]</scope>
    <source>
        <strain evidence="4 6">DSM 45093</strain>
    </source>
</reference>
<dbReference type="Proteomes" id="UP000192713">
    <property type="component" value="Unassembled WGS sequence"/>
</dbReference>
<dbReference type="STRING" id="354243.BST28_19310"/>
<evidence type="ECO:0000313" key="4">
    <source>
        <dbReference type="EMBL" id="ORA77060.1"/>
    </source>
</evidence>
<reference evidence="3 5" key="1">
    <citation type="submission" date="2015-06" db="EMBL/GenBank/DDBJ databases">
        <title>Genome sequence of Mycobacterium kumamotonense strain Roo.</title>
        <authorList>
            <person name="Greninger A.L."/>
            <person name="Cunningham G."/>
            <person name="Miller S."/>
        </authorList>
    </citation>
    <scope>NUCLEOTIDE SEQUENCE [LARGE SCALE GENOMIC DNA]</scope>
    <source>
        <strain evidence="3 5">Roo</strain>
    </source>
</reference>
<dbReference type="Proteomes" id="UP000092668">
    <property type="component" value="Unassembled WGS sequence"/>
</dbReference>
<reference evidence="2 7" key="3">
    <citation type="submission" date="2020-01" db="EMBL/GenBank/DDBJ databases">
        <authorList>
            <person name="Sanchez-Estrada R."/>
            <person name="Gonzalez-Y-Merchand J.A."/>
            <person name="Rivera-Gutierrez S."/>
        </authorList>
    </citation>
    <scope>NUCLEOTIDE SEQUENCE [LARGE SCALE GENOMIC DNA]</scope>
    <source>
        <strain evidence="2 7">CST 7247</strain>
    </source>
</reference>
<sequence length="171" mass="18908">MTLAADRRRGSLPPRSGARSDSGSGATDRPVEFWPTSAIRSALQTGDIATWQLIVVALKRDPYGRTARQVEEVLEGTEPYGISKALSEVLTRARAHLEANERAEVARHVRVLIERSGLSRQEFCSRVGVPAGTLNEYLEGKVSPPASLMIRMRRLSDRFVKMHTRGTPDVI</sequence>
<evidence type="ECO:0000313" key="6">
    <source>
        <dbReference type="Proteomes" id="UP000192713"/>
    </source>
</evidence>
<accession>A0A1B8SBU1</accession>
<dbReference type="AlphaFoldDB" id="A0A1B8SBU1"/>
<evidence type="ECO:0000313" key="2">
    <source>
        <dbReference type="EMBL" id="NDJ90503.1"/>
    </source>
</evidence>
<dbReference type="GO" id="GO:0003677">
    <property type="term" value="F:DNA binding"/>
    <property type="evidence" value="ECO:0007669"/>
    <property type="project" value="InterPro"/>
</dbReference>
<evidence type="ECO:0000313" key="7">
    <source>
        <dbReference type="Proteomes" id="UP000466523"/>
    </source>
</evidence>
<dbReference type="OrthoDB" id="4409301at2"/>
<dbReference type="EMBL" id="MVHU01000037">
    <property type="protein sequence ID" value="ORA77060.1"/>
    <property type="molecule type" value="Genomic_DNA"/>
</dbReference>
<proteinExistence type="predicted"/>
<dbReference type="CDD" id="cd00093">
    <property type="entry name" value="HTH_XRE"/>
    <property type="match status" value="1"/>
</dbReference>
<dbReference type="InterPro" id="IPR010982">
    <property type="entry name" value="Lambda_DNA-bd_dom_sf"/>
</dbReference>
<keyword evidence="5" id="KW-1185">Reference proteome</keyword>